<dbReference type="OrthoDB" id="76567at2759"/>
<reference evidence="1 3" key="1">
    <citation type="submission" date="2017-11" db="EMBL/GenBank/DDBJ databases">
        <title>The genome of Rhizophagus clarus HR1 reveals common genetic basis of auxotrophy among arbuscular mycorrhizal fungi.</title>
        <authorList>
            <person name="Kobayashi Y."/>
        </authorList>
    </citation>
    <scope>NUCLEOTIDE SEQUENCE [LARGE SCALE GENOMIC DNA]</scope>
    <source>
        <strain evidence="1 3">HR1</strain>
    </source>
</reference>
<dbReference type="AlphaFoldDB" id="A0A2Z6R2A0"/>
<protein>
    <submittedName>
        <fullName evidence="1">Uncharacterized protein</fullName>
    </submittedName>
</protein>
<dbReference type="Proteomes" id="UP000247702">
    <property type="component" value="Unassembled WGS sequence"/>
</dbReference>
<organism evidence="1 3">
    <name type="scientific">Rhizophagus clarus</name>
    <dbReference type="NCBI Taxonomy" id="94130"/>
    <lineage>
        <taxon>Eukaryota</taxon>
        <taxon>Fungi</taxon>
        <taxon>Fungi incertae sedis</taxon>
        <taxon>Mucoromycota</taxon>
        <taxon>Glomeromycotina</taxon>
        <taxon>Glomeromycetes</taxon>
        <taxon>Glomerales</taxon>
        <taxon>Glomeraceae</taxon>
        <taxon>Rhizophagus</taxon>
    </lineage>
</organism>
<reference evidence="2" key="2">
    <citation type="submission" date="2019-10" db="EMBL/GenBank/DDBJ databases">
        <title>Conservation and host-specific expression of non-tandemly repeated heterogenous ribosome RNA gene in arbuscular mycorrhizal fungi.</title>
        <authorList>
            <person name="Maeda T."/>
            <person name="Kobayashi Y."/>
            <person name="Nakagawa T."/>
            <person name="Ezawa T."/>
            <person name="Yamaguchi K."/>
            <person name="Bino T."/>
            <person name="Nishimoto Y."/>
            <person name="Shigenobu S."/>
            <person name="Kawaguchi M."/>
        </authorList>
    </citation>
    <scope>NUCLEOTIDE SEQUENCE</scope>
    <source>
        <strain evidence="2">HR1</strain>
    </source>
</reference>
<name>A0A2Z6R2A0_9GLOM</name>
<dbReference type="EMBL" id="BEXD01000369">
    <property type="protein sequence ID" value="GBB86876.1"/>
    <property type="molecule type" value="Genomic_DNA"/>
</dbReference>
<keyword evidence="3" id="KW-1185">Reference proteome</keyword>
<proteinExistence type="predicted"/>
<accession>A0A2Z6R2A0</accession>
<gene>
    <name evidence="2" type="ORF">RCL2_000716400</name>
    <name evidence="1" type="ORF">RclHR1_01330030</name>
</gene>
<dbReference type="Proteomes" id="UP000615446">
    <property type="component" value="Unassembled WGS sequence"/>
</dbReference>
<evidence type="ECO:0000313" key="3">
    <source>
        <dbReference type="Proteomes" id="UP000247702"/>
    </source>
</evidence>
<dbReference type="EMBL" id="BLAL01000046">
    <property type="protein sequence ID" value="GES79869.1"/>
    <property type="molecule type" value="Genomic_DNA"/>
</dbReference>
<sequence length="84" mass="9774">MTFYKFCRRRSRRTRNGYHPIQAIEFGNITTRQRPYNGCSAPNTCTLTINRACIYVDCPGVPPYPIQNAVIDLYPIQQAIFRNM</sequence>
<evidence type="ECO:0000313" key="2">
    <source>
        <dbReference type="EMBL" id="GES79869.1"/>
    </source>
</evidence>
<dbReference type="STRING" id="94130.A0A2Z6R2A0"/>
<comment type="caution">
    <text evidence="1">The sequence shown here is derived from an EMBL/GenBank/DDBJ whole genome shotgun (WGS) entry which is preliminary data.</text>
</comment>
<evidence type="ECO:0000313" key="1">
    <source>
        <dbReference type="EMBL" id="GBB86876.1"/>
    </source>
</evidence>